<dbReference type="PANTHER" id="PTHR10366">
    <property type="entry name" value="NAD DEPENDENT EPIMERASE/DEHYDRATASE"/>
    <property type="match status" value="1"/>
</dbReference>
<protein>
    <recommendedName>
        <fullName evidence="4">NAD-dependent epimerase/dehydratase domain-containing protein</fullName>
    </recommendedName>
</protein>
<gene>
    <name evidence="5" type="ORF">AMATHDRAFT_87804</name>
</gene>
<dbReference type="GO" id="GO:0016616">
    <property type="term" value="F:oxidoreductase activity, acting on the CH-OH group of donors, NAD or NADP as acceptor"/>
    <property type="evidence" value="ECO:0007669"/>
    <property type="project" value="TreeGrafter"/>
</dbReference>
<name>A0A2A9N8V3_9AGAR</name>
<evidence type="ECO:0000256" key="1">
    <source>
        <dbReference type="ARBA" id="ARBA00023002"/>
    </source>
</evidence>
<feature type="signal peptide" evidence="3">
    <location>
        <begin position="1"/>
        <end position="26"/>
    </location>
</feature>
<keyword evidence="3" id="KW-0732">Signal</keyword>
<dbReference type="AlphaFoldDB" id="A0A2A9N8V3"/>
<comment type="similarity">
    <text evidence="2">Belongs to the NAD(P)-dependent epimerase/dehydratase family. Dihydroflavonol-4-reductase subfamily.</text>
</comment>
<feature type="chain" id="PRO_5013309999" description="NAD-dependent epimerase/dehydratase domain-containing protein" evidence="3">
    <location>
        <begin position="27"/>
        <end position="375"/>
    </location>
</feature>
<dbReference type="SUPFAM" id="SSF51735">
    <property type="entry name" value="NAD(P)-binding Rossmann-fold domains"/>
    <property type="match status" value="1"/>
</dbReference>
<dbReference type="PANTHER" id="PTHR10366:SF564">
    <property type="entry name" value="STEROL-4-ALPHA-CARBOXYLATE 3-DEHYDROGENASE, DECARBOXYLATING"/>
    <property type="match status" value="1"/>
</dbReference>
<proteinExistence type="inferred from homology"/>
<dbReference type="Pfam" id="PF01370">
    <property type="entry name" value="Epimerase"/>
    <property type="match status" value="1"/>
</dbReference>
<evidence type="ECO:0000313" key="6">
    <source>
        <dbReference type="Proteomes" id="UP000242287"/>
    </source>
</evidence>
<dbReference type="STRING" id="703135.A0A2A9N8V3"/>
<dbReference type="Proteomes" id="UP000242287">
    <property type="component" value="Unassembled WGS sequence"/>
</dbReference>
<dbReference type="InterPro" id="IPR001509">
    <property type="entry name" value="Epimerase_deHydtase"/>
</dbReference>
<dbReference type="InterPro" id="IPR036291">
    <property type="entry name" value="NAD(P)-bd_dom_sf"/>
</dbReference>
<sequence>MTLIAPGSKILVTGANGFVAVWLVQALLEQDYCVRGTVRSQEKGTFLLDKFKSYGEKFEVVVVEDFTKDGAFDEAVKGVEAIQHTASPFHFNADDPKGMCIEQYSRFINTIRACLFTELIDPAVNGTVGILQSASKYAPNVKRIVILASCGSILRDADEPLTFDETDWNTQAPEEVKRLGRNASGVAKYRTAKTLAERAAWRFYDHKSQVNWDLTTIHPPFIFGPVAHEVSSPKDLNTSAKEWYNVVAAPNSSGRSNDFLAEVGSSWVDVRDVAASLVKAMNVKEAGGERIIVNAGHYIWQDWLNIANSLTPSPIPSHAPGTEKALPVGNTEAIKNPVYMIKYNTAKEKRILGLTYRTMEETTRDTLADYERRGW</sequence>
<keyword evidence="1" id="KW-0560">Oxidoreductase</keyword>
<organism evidence="5 6">
    <name type="scientific">Amanita thiersii Skay4041</name>
    <dbReference type="NCBI Taxonomy" id="703135"/>
    <lineage>
        <taxon>Eukaryota</taxon>
        <taxon>Fungi</taxon>
        <taxon>Dikarya</taxon>
        <taxon>Basidiomycota</taxon>
        <taxon>Agaricomycotina</taxon>
        <taxon>Agaricomycetes</taxon>
        <taxon>Agaricomycetidae</taxon>
        <taxon>Agaricales</taxon>
        <taxon>Pluteineae</taxon>
        <taxon>Amanitaceae</taxon>
        <taxon>Amanita</taxon>
    </lineage>
</organism>
<dbReference type="Gene3D" id="3.40.50.720">
    <property type="entry name" value="NAD(P)-binding Rossmann-like Domain"/>
    <property type="match status" value="1"/>
</dbReference>
<dbReference type="InterPro" id="IPR050425">
    <property type="entry name" value="NAD(P)_dehydrat-like"/>
</dbReference>
<feature type="domain" description="NAD-dependent epimerase/dehydratase" evidence="4">
    <location>
        <begin position="10"/>
        <end position="88"/>
    </location>
</feature>
<dbReference type="OrthoDB" id="2735536at2759"/>
<evidence type="ECO:0000256" key="3">
    <source>
        <dbReference type="SAM" id="SignalP"/>
    </source>
</evidence>
<accession>A0A2A9N8V3</accession>
<evidence type="ECO:0000256" key="2">
    <source>
        <dbReference type="ARBA" id="ARBA00023445"/>
    </source>
</evidence>
<reference evidence="5 6" key="1">
    <citation type="submission" date="2014-02" db="EMBL/GenBank/DDBJ databases">
        <title>Transposable element dynamics among asymbiotic and ectomycorrhizal Amanita fungi.</title>
        <authorList>
            <consortium name="DOE Joint Genome Institute"/>
            <person name="Hess J."/>
            <person name="Skrede I."/>
            <person name="Wolfe B."/>
            <person name="LaButti K."/>
            <person name="Ohm R.A."/>
            <person name="Grigoriev I.V."/>
            <person name="Pringle A."/>
        </authorList>
    </citation>
    <scope>NUCLEOTIDE SEQUENCE [LARGE SCALE GENOMIC DNA]</scope>
    <source>
        <strain evidence="5 6">SKay4041</strain>
    </source>
</reference>
<feature type="non-terminal residue" evidence="5">
    <location>
        <position position="1"/>
    </location>
</feature>
<evidence type="ECO:0000259" key="4">
    <source>
        <dbReference type="Pfam" id="PF01370"/>
    </source>
</evidence>
<evidence type="ECO:0000313" key="5">
    <source>
        <dbReference type="EMBL" id="PFH47275.1"/>
    </source>
</evidence>
<dbReference type="EMBL" id="KZ302122">
    <property type="protein sequence ID" value="PFH47275.1"/>
    <property type="molecule type" value="Genomic_DNA"/>
</dbReference>
<keyword evidence="6" id="KW-1185">Reference proteome</keyword>